<dbReference type="Proteomes" id="UP000245609">
    <property type="component" value="Unassembled WGS sequence"/>
</dbReference>
<dbReference type="EMBL" id="MBFS01000226">
    <property type="protein sequence ID" value="PVV03498.1"/>
    <property type="molecule type" value="Genomic_DNA"/>
</dbReference>
<dbReference type="Gene3D" id="3.80.10.10">
    <property type="entry name" value="Ribonuclease Inhibitor"/>
    <property type="match status" value="1"/>
</dbReference>
<sequence>MKLTAELIVQSPSHINAARDYELDLRGNKIPLIENLGATKDLYAAIDLTDNEIQILGNFPLLRNLEKLYLGNNRIRQISDGLSSQIPNINTLVLTNNYLEELVDLEGLRALKNLDTLILLGNPVARKTNFRSWVIYRIPQLRILNFAKIKQAERAAAKKLFETSEGELSALAQTILQVEPANTFEPAHRESEAIKQKALEAMRNAQLNQDHSSINN</sequence>
<evidence type="ECO:0000313" key="8">
    <source>
        <dbReference type="Proteomes" id="UP000245609"/>
    </source>
</evidence>
<dbReference type="STRING" id="133381.A0A2T9ZFY8"/>
<dbReference type="InterPro" id="IPR032675">
    <property type="entry name" value="LRR_dom_sf"/>
</dbReference>
<proteinExistence type="inferred from homology"/>
<evidence type="ECO:0000256" key="2">
    <source>
        <dbReference type="ARBA" id="ARBA00022614"/>
    </source>
</evidence>
<evidence type="ECO:0000256" key="1">
    <source>
        <dbReference type="ARBA" id="ARBA00004123"/>
    </source>
</evidence>
<gene>
    <name evidence="7" type="ORF">BB560_002007</name>
</gene>
<keyword evidence="3" id="KW-0677">Repeat</keyword>
<dbReference type="OrthoDB" id="433501at2759"/>
<dbReference type="InterPro" id="IPR001611">
    <property type="entry name" value="Leu-rich_rpt"/>
</dbReference>
<comment type="similarity">
    <text evidence="5">Belongs to the U2 small nuclear ribonucleoprotein A family.</text>
</comment>
<dbReference type="FunFam" id="3.80.10.10:FF:000026">
    <property type="entry name" value="U2 small nuclear ribonucleoprotein A"/>
    <property type="match status" value="1"/>
</dbReference>
<evidence type="ECO:0000256" key="5">
    <source>
        <dbReference type="ARBA" id="ARBA00024196"/>
    </source>
</evidence>
<dbReference type="GO" id="GO:0000398">
    <property type="term" value="P:mRNA splicing, via spliceosome"/>
    <property type="evidence" value="ECO:0007669"/>
    <property type="project" value="InterPro"/>
</dbReference>
<dbReference type="Pfam" id="PF14580">
    <property type="entry name" value="LRR_9"/>
    <property type="match status" value="1"/>
</dbReference>
<dbReference type="SMART" id="SM00369">
    <property type="entry name" value="LRR_TYP"/>
    <property type="match status" value="1"/>
</dbReference>
<evidence type="ECO:0000256" key="6">
    <source>
        <dbReference type="ARBA" id="ARBA00024238"/>
    </source>
</evidence>
<dbReference type="InterPro" id="IPR044640">
    <property type="entry name" value="RU2A"/>
</dbReference>
<dbReference type="PANTHER" id="PTHR10552:SF6">
    <property type="entry name" value="U2 SMALL NUCLEAR RIBONUCLEOPROTEIN A"/>
    <property type="match status" value="1"/>
</dbReference>
<keyword evidence="8" id="KW-1185">Reference proteome</keyword>
<comment type="caution">
    <text evidence="7">The sequence shown here is derived from an EMBL/GenBank/DDBJ whole genome shotgun (WGS) entry which is preliminary data.</text>
</comment>
<keyword evidence="4" id="KW-0539">Nucleus</keyword>
<comment type="subcellular location">
    <subcellularLocation>
        <location evidence="1">Nucleus</location>
    </subcellularLocation>
</comment>
<organism evidence="7 8">
    <name type="scientific">Smittium megazygosporum</name>
    <dbReference type="NCBI Taxonomy" id="133381"/>
    <lineage>
        <taxon>Eukaryota</taxon>
        <taxon>Fungi</taxon>
        <taxon>Fungi incertae sedis</taxon>
        <taxon>Zoopagomycota</taxon>
        <taxon>Kickxellomycotina</taxon>
        <taxon>Harpellomycetes</taxon>
        <taxon>Harpellales</taxon>
        <taxon>Legeriomycetaceae</taxon>
        <taxon>Smittium</taxon>
    </lineage>
</organism>
<dbReference type="GO" id="GO:0005686">
    <property type="term" value="C:U2 snRNP"/>
    <property type="evidence" value="ECO:0007669"/>
    <property type="project" value="TreeGrafter"/>
</dbReference>
<dbReference type="GO" id="GO:0030620">
    <property type="term" value="F:U2 snRNA binding"/>
    <property type="evidence" value="ECO:0007669"/>
    <property type="project" value="InterPro"/>
</dbReference>
<keyword evidence="2" id="KW-0433">Leucine-rich repeat</keyword>
<dbReference type="SUPFAM" id="SSF52058">
    <property type="entry name" value="L domain-like"/>
    <property type="match status" value="1"/>
</dbReference>
<dbReference type="PROSITE" id="PS51450">
    <property type="entry name" value="LRR"/>
    <property type="match status" value="2"/>
</dbReference>
<evidence type="ECO:0000256" key="4">
    <source>
        <dbReference type="ARBA" id="ARBA00023242"/>
    </source>
</evidence>
<dbReference type="PANTHER" id="PTHR10552">
    <property type="entry name" value="U2 SMALL NUCLEAR RIBONUCLEOPROTEIN A"/>
    <property type="match status" value="1"/>
</dbReference>
<dbReference type="AlphaFoldDB" id="A0A2T9ZFY8"/>
<name>A0A2T9ZFY8_9FUNG</name>
<evidence type="ECO:0000256" key="3">
    <source>
        <dbReference type="ARBA" id="ARBA00022737"/>
    </source>
</evidence>
<accession>A0A2T9ZFY8</accession>
<reference evidence="7 8" key="1">
    <citation type="journal article" date="2018" name="MBio">
        <title>Comparative Genomics Reveals the Core Gene Toolbox for the Fungus-Insect Symbiosis.</title>
        <authorList>
            <person name="Wang Y."/>
            <person name="Stata M."/>
            <person name="Wang W."/>
            <person name="Stajich J.E."/>
            <person name="White M.M."/>
            <person name="Moncalvo J.M."/>
        </authorList>
    </citation>
    <scope>NUCLEOTIDE SEQUENCE [LARGE SCALE GENOMIC DNA]</scope>
    <source>
        <strain evidence="7 8">SC-DP-2</strain>
    </source>
</reference>
<dbReference type="InterPro" id="IPR003591">
    <property type="entry name" value="Leu-rich_rpt_typical-subtyp"/>
</dbReference>
<protein>
    <recommendedName>
        <fullName evidence="6">U2 small nuclear ribonucleoprotein A'</fullName>
    </recommendedName>
</protein>
<evidence type="ECO:0000313" key="7">
    <source>
        <dbReference type="EMBL" id="PVV03498.1"/>
    </source>
</evidence>